<comment type="caution">
    <text evidence="1">The sequence shown here is derived from an EMBL/GenBank/DDBJ whole genome shotgun (WGS) entry which is preliminary data.</text>
</comment>
<name>A0A559JJ34_9BACL</name>
<dbReference type="AlphaFoldDB" id="A0A559JJ34"/>
<sequence>MVIIDRFWAYADPKYSFSLKLPRWWKPYIVVKRTNHPGDAQHALFFRFKYKGKVYQEVLGIYVFRMTLQQWRKRGFNDSPYVVLASRNGNIFAYLTPEELPSEFLNKSGNDFDYRKYGKQIRLMKRMVNDNVPKVVKTFRFIAK</sequence>
<organism evidence="1 2">
    <name type="scientific">Cohnella terricola</name>
    <dbReference type="NCBI Taxonomy" id="1289167"/>
    <lineage>
        <taxon>Bacteria</taxon>
        <taxon>Bacillati</taxon>
        <taxon>Bacillota</taxon>
        <taxon>Bacilli</taxon>
        <taxon>Bacillales</taxon>
        <taxon>Paenibacillaceae</taxon>
        <taxon>Cohnella</taxon>
    </lineage>
</organism>
<proteinExistence type="predicted"/>
<keyword evidence="2" id="KW-1185">Reference proteome</keyword>
<dbReference type="RefSeq" id="WP_144702303.1">
    <property type="nucleotide sequence ID" value="NZ_VNJJ01000006.1"/>
</dbReference>
<reference evidence="1 2" key="1">
    <citation type="submission" date="2019-07" db="EMBL/GenBank/DDBJ databases">
        <authorList>
            <person name="Kim J."/>
        </authorList>
    </citation>
    <scope>NUCLEOTIDE SEQUENCE [LARGE SCALE GENOMIC DNA]</scope>
    <source>
        <strain evidence="1 2">G13</strain>
    </source>
</reference>
<evidence type="ECO:0000313" key="1">
    <source>
        <dbReference type="EMBL" id="TVX99885.1"/>
    </source>
</evidence>
<gene>
    <name evidence="1" type="ORF">FPZ45_13195</name>
</gene>
<dbReference type="OrthoDB" id="2624068at2"/>
<protein>
    <submittedName>
        <fullName evidence="1">Uncharacterized protein</fullName>
    </submittedName>
</protein>
<evidence type="ECO:0000313" key="2">
    <source>
        <dbReference type="Proteomes" id="UP000316330"/>
    </source>
</evidence>
<accession>A0A559JJ34</accession>
<dbReference type="EMBL" id="VNJJ01000006">
    <property type="protein sequence ID" value="TVX99885.1"/>
    <property type="molecule type" value="Genomic_DNA"/>
</dbReference>
<dbReference type="Proteomes" id="UP000316330">
    <property type="component" value="Unassembled WGS sequence"/>
</dbReference>